<name>A0A5D4R4J9_9BACI</name>
<gene>
    <name evidence="1" type="ORF">FZD51_17195</name>
</gene>
<dbReference type="EMBL" id="VTER01000008">
    <property type="protein sequence ID" value="TYS46313.1"/>
    <property type="molecule type" value="Genomic_DNA"/>
</dbReference>
<organism evidence="1 2">
    <name type="scientific">Bacillus infantis</name>
    <dbReference type="NCBI Taxonomy" id="324767"/>
    <lineage>
        <taxon>Bacteria</taxon>
        <taxon>Bacillati</taxon>
        <taxon>Bacillota</taxon>
        <taxon>Bacilli</taxon>
        <taxon>Bacillales</taxon>
        <taxon>Bacillaceae</taxon>
        <taxon>Bacillus</taxon>
    </lineage>
</organism>
<comment type="caution">
    <text evidence="1">The sequence shown here is derived from an EMBL/GenBank/DDBJ whole genome shotgun (WGS) entry which is preliminary data.</text>
</comment>
<accession>A0A5D4R4J9</accession>
<reference evidence="1 2" key="1">
    <citation type="submission" date="2019-08" db="EMBL/GenBank/DDBJ databases">
        <title>Bacillus genomes from the desert of Cuatro Cienegas, Coahuila.</title>
        <authorList>
            <person name="Olmedo-Alvarez G."/>
        </authorList>
    </citation>
    <scope>NUCLEOTIDE SEQUENCE [LARGE SCALE GENOMIC DNA]</scope>
    <source>
        <strain evidence="1 2">CH446_14T</strain>
    </source>
</reference>
<proteinExistence type="predicted"/>
<dbReference type="AlphaFoldDB" id="A0A5D4R4J9"/>
<dbReference type="RefSeq" id="WP_148975892.1">
    <property type="nucleotide sequence ID" value="NZ_VTER01000008.1"/>
</dbReference>
<sequence>MIWETVDGINIWKLSRYFKKLSASKLTLEEKVLNDVLVVTLPLKKSDEPTAAEIRKQIEEAVLHSDGFETLKVALLENCRPSYKEMMTKYGVRRWLEIPVEENVIYKFSFENIKETSQHSPAS</sequence>
<evidence type="ECO:0000313" key="2">
    <source>
        <dbReference type="Proteomes" id="UP000322139"/>
    </source>
</evidence>
<evidence type="ECO:0000313" key="1">
    <source>
        <dbReference type="EMBL" id="TYS46313.1"/>
    </source>
</evidence>
<dbReference type="Proteomes" id="UP000322139">
    <property type="component" value="Unassembled WGS sequence"/>
</dbReference>
<protein>
    <submittedName>
        <fullName evidence="1">Uncharacterized protein</fullName>
    </submittedName>
</protein>